<dbReference type="Gene3D" id="1.10.10.60">
    <property type="entry name" value="Homeodomain-like"/>
    <property type="match status" value="1"/>
</dbReference>
<keyword evidence="3" id="KW-1003">Cell membrane</keyword>
<name>A0A1R1XYE9_9FUNG</name>
<evidence type="ECO:0000256" key="6">
    <source>
        <dbReference type="ARBA" id="ARBA00022692"/>
    </source>
</evidence>
<comment type="caution">
    <text evidence="13">The sequence shown here is derived from an EMBL/GenBank/DDBJ whole genome shotgun (WGS) entry which is preliminary data.</text>
</comment>
<dbReference type="Proteomes" id="UP000187429">
    <property type="component" value="Unassembled WGS sequence"/>
</dbReference>
<gene>
    <name evidence="13" type="ORF">AYI69_g6545</name>
</gene>
<feature type="domain" description="DEK-C" evidence="12">
    <location>
        <begin position="1087"/>
        <end position="1142"/>
    </location>
</feature>
<dbReference type="GO" id="GO:0005886">
    <property type="term" value="C:plasma membrane"/>
    <property type="evidence" value="ECO:0007669"/>
    <property type="project" value="UniProtKB-SubCell"/>
</dbReference>
<evidence type="ECO:0000256" key="3">
    <source>
        <dbReference type="ARBA" id="ARBA00022475"/>
    </source>
</evidence>
<dbReference type="GO" id="GO:0004100">
    <property type="term" value="F:chitin synthase activity"/>
    <property type="evidence" value="ECO:0007669"/>
    <property type="project" value="UniProtKB-EC"/>
</dbReference>
<dbReference type="Pfam" id="PF08766">
    <property type="entry name" value="DEK_C"/>
    <property type="match status" value="1"/>
</dbReference>
<evidence type="ECO:0000256" key="10">
    <source>
        <dbReference type="SAM" id="MobiDB-lite"/>
    </source>
</evidence>
<keyword evidence="8 11" id="KW-0472">Membrane</keyword>
<dbReference type="GO" id="GO:0030428">
    <property type="term" value="C:cell septum"/>
    <property type="evidence" value="ECO:0007669"/>
    <property type="project" value="TreeGrafter"/>
</dbReference>
<dbReference type="PANTHER" id="PTHR22914:SF13">
    <property type="entry name" value="CHITIN SYNTHASE"/>
    <property type="match status" value="1"/>
</dbReference>
<organism evidence="13 14">
    <name type="scientific">Smittium culicis</name>
    <dbReference type="NCBI Taxonomy" id="133412"/>
    <lineage>
        <taxon>Eukaryota</taxon>
        <taxon>Fungi</taxon>
        <taxon>Fungi incertae sedis</taxon>
        <taxon>Zoopagomycota</taxon>
        <taxon>Kickxellomycotina</taxon>
        <taxon>Harpellomycetes</taxon>
        <taxon>Harpellales</taxon>
        <taxon>Legeriomycetaceae</taxon>
        <taxon>Smittium</taxon>
    </lineage>
</organism>
<comment type="subcellular location">
    <subcellularLocation>
        <location evidence="1">Cell membrane</location>
        <topology evidence="1">Multi-pass membrane protein</topology>
    </subcellularLocation>
</comment>
<feature type="region of interest" description="Disordered" evidence="10">
    <location>
        <begin position="1"/>
        <end position="27"/>
    </location>
</feature>
<feature type="transmembrane region" description="Helical" evidence="11">
    <location>
        <begin position="166"/>
        <end position="188"/>
    </location>
</feature>
<dbReference type="InterPro" id="IPR014876">
    <property type="entry name" value="DEK_C"/>
</dbReference>
<accession>A0A1R1XYE9</accession>
<evidence type="ECO:0000313" key="14">
    <source>
        <dbReference type="Proteomes" id="UP000187429"/>
    </source>
</evidence>
<evidence type="ECO:0000259" key="12">
    <source>
        <dbReference type="PROSITE" id="PS51998"/>
    </source>
</evidence>
<sequence length="1144" mass="129924">MDNQNRNRQSMMNTNPAMQSQTLQKNQSQMFTQNNVPVQNMDTVNNYNNRNSRMYNGNGNGNENFDQHQNWEMNEKADEKMDDGSGSDLTDKGKEPVNNKVNIFGAKTDGVKATHQDGDEVEITMTRKIWLGVVYSLTFLTPNFLLRGFGKGRDDICLAWREKVALCMIIVFIWCVLLFVIVGLGLLLCPKQQVWTSEELLNHVDEKDAYISMRGNVYEITHFMNQIHGLGMNGASKTAMMTYAGFEVNSSFPLEVRSACPQLVSQQDDPDGTMYLSTEEVDENSLGWYNHKVGSLASSTTLNDPGFYWKFVLPRMKSLRKGPLVWEMKKVESFHKDLGLYWRVINGEVFNLGDYFYTSRLPQNLSNKKWAFLSPEIEAIFDDGGARTTDATEFWKNLRMNSTQKAYNYNCMKQLFYVGNIDTRRSVKCLFTNYMLLAFAMALVVVVMIKFIAALQFGSKKKPLPSGKFVICQVPCYTEGEISISRTLNSLAALDYNDERKLIFVICDGNIVGGGNDRSTPRIVLETLGVDPSYDPPEREYLAIAEGSKQYNRAKIYSGLYEFEGHVVPFLVVVKVGNPHENSKPGNRGKRDSQILLMAFLNKVHFDLPMSPLELEIYHHMQHIIGIPAKLFDYLLQVDADTVVAPDSLSRLVSACSSDGRIAGICGETRLANEQKSWITMMQVYEYFISHHMAKAFESIFGAVTCLPGCFCMYRILSPDGKPLLIANPILDAYSERHVDTLHKKNLLSLGEDRYLTTLMLKHFPDFSLKFIRDARCDTIAPEKWSVLLSQRRRWINSTVHNLFELVLIEDLCGFCCFSMRFVVMLDLFGTLTIPTVLIYMCYLVFISITKFADVGIISLIIIGAVYGLQAIIFILRREWQHIGWMIIYLACFPLWSFVLPVYSFWHFDDFSWGNTRTVVGEGKKKIIVENDFDFNPASIPHLHWAEYEAQLISLGQLNEPAPNMNSYTALNENLLPPPSRAGTRVGSPMSYVGVPTAPTPIGFNYNDFDMQGGSRGLGNSSQMFNNNMVAPINVENVASMPVAYDQHGNPIAMYDAQNNSQAYYSNGMEMNDQNNQDQFMMMPQEMLTEDQIFESIQRIMSSSDLNQISKKNIRDMLSVEYGMDMTPYKDYISEVVDTLLSGH</sequence>
<keyword evidence="6 11" id="KW-0812">Transmembrane</keyword>
<evidence type="ECO:0000256" key="5">
    <source>
        <dbReference type="ARBA" id="ARBA00022679"/>
    </source>
</evidence>
<dbReference type="InterPro" id="IPR004835">
    <property type="entry name" value="Chitin_synth"/>
</dbReference>
<dbReference type="EC" id="2.4.1.16" evidence="2"/>
<dbReference type="PROSITE" id="PS51998">
    <property type="entry name" value="DEK_C"/>
    <property type="match status" value="1"/>
</dbReference>
<feature type="transmembrane region" description="Helical" evidence="11">
    <location>
        <begin position="129"/>
        <end position="146"/>
    </location>
</feature>
<protein>
    <recommendedName>
        <fullName evidence="2">chitin synthase</fullName>
        <ecNumber evidence="2">2.4.1.16</ecNumber>
    </recommendedName>
</protein>
<evidence type="ECO:0000256" key="11">
    <source>
        <dbReference type="SAM" id="Phobius"/>
    </source>
</evidence>
<feature type="transmembrane region" description="Helical" evidence="11">
    <location>
        <begin position="855"/>
        <end position="876"/>
    </location>
</feature>
<reference evidence="14" key="1">
    <citation type="submission" date="2017-01" db="EMBL/GenBank/DDBJ databases">
        <authorList>
            <person name="Wang Y."/>
            <person name="White M."/>
            <person name="Kvist S."/>
            <person name="Moncalvo J.-M."/>
        </authorList>
    </citation>
    <scope>NUCLEOTIDE SEQUENCE [LARGE SCALE GENOMIC DNA]</scope>
    <source>
        <strain evidence="14">ID-206-W2</strain>
    </source>
</reference>
<dbReference type="GO" id="GO:0006031">
    <property type="term" value="P:chitin biosynthetic process"/>
    <property type="evidence" value="ECO:0007669"/>
    <property type="project" value="TreeGrafter"/>
</dbReference>
<feature type="transmembrane region" description="Helical" evidence="11">
    <location>
        <begin position="828"/>
        <end position="849"/>
    </location>
</feature>
<dbReference type="AlphaFoldDB" id="A0A1R1XYE9"/>
<dbReference type="PANTHER" id="PTHR22914">
    <property type="entry name" value="CHITIN SYNTHASE"/>
    <property type="match status" value="1"/>
</dbReference>
<feature type="transmembrane region" description="Helical" evidence="11">
    <location>
        <begin position="434"/>
        <end position="455"/>
    </location>
</feature>
<evidence type="ECO:0000256" key="8">
    <source>
        <dbReference type="ARBA" id="ARBA00023136"/>
    </source>
</evidence>
<dbReference type="EMBL" id="LSSM01002952">
    <property type="protein sequence ID" value="OMJ19635.1"/>
    <property type="molecule type" value="Genomic_DNA"/>
</dbReference>
<keyword evidence="14" id="KW-1185">Reference proteome</keyword>
<evidence type="ECO:0000256" key="9">
    <source>
        <dbReference type="ARBA" id="ARBA00023180"/>
    </source>
</evidence>
<keyword evidence="7 11" id="KW-1133">Transmembrane helix</keyword>
<dbReference type="SUPFAM" id="SSF53448">
    <property type="entry name" value="Nucleotide-diphospho-sugar transferases"/>
    <property type="match status" value="1"/>
</dbReference>
<dbReference type="InterPro" id="IPR029044">
    <property type="entry name" value="Nucleotide-diphossugar_trans"/>
</dbReference>
<dbReference type="OrthoDB" id="370884at2759"/>
<dbReference type="Pfam" id="PF03142">
    <property type="entry name" value="Chitin_synth_2"/>
    <property type="match status" value="1"/>
</dbReference>
<evidence type="ECO:0000313" key="13">
    <source>
        <dbReference type="EMBL" id="OMJ19635.1"/>
    </source>
</evidence>
<evidence type="ECO:0000256" key="2">
    <source>
        <dbReference type="ARBA" id="ARBA00012543"/>
    </source>
</evidence>
<dbReference type="SUPFAM" id="SSF109715">
    <property type="entry name" value="DEK C-terminal domain"/>
    <property type="match status" value="1"/>
</dbReference>
<evidence type="ECO:0000256" key="4">
    <source>
        <dbReference type="ARBA" id="ARBA00022676"/>
    </source>
</evidence>
<keyword evidence="9" id="KW-0325">Glycoprotein</keyword>
<dbReference type="InterPro" id="IPR036400">
    <property type="entry name" value="Cyt_B5-like_heme/steroid_sf"/>
</dbReference>
<evidence type="ECO:0000256" key="1">
    <source>
        <dbReference type="ARBA" id="ARBA00004651"/>
    </source>
</evidence>
<dbReference type="Gene3D" id="3.10.120.10">
    <property type="entry name" value="Cytochrome b5-like heme/steroid binding domain"/>
    <property type="match status" value="1"/>
</dbReference>
<dbReference type="GO" id="GO:0031505">
    <property type="term" value="P:fungal-type cell wall organization"/>
    <property type="evidence" value="ECO:0007669"/>
    <property type="project" value="TreeGrafter"/>
</dbReference>
<keyword evidence="5" id="KW-0808">Transferase</keyword>
<feature type="transmembrane region" description="Helical" evidence="11">
    <location>
        <begin position="883"/>
        <end position="906"/>
    </location>
</feature>
<keyword evidence="4" id="KW-0328">Glycosyltransferase</keyword>
<evidence type="ECO:0000256" key="7">
    <source>
        <dbReference type="ARBA" id="ARBA00022989"/>
    </source>
</evidence>
<proteinExistence type="predicted"/>
<dbReference type="SUPFAM" id="SSF55856">
    <property type="entry name" value="Cytochrome b5-like heme/steroid binding domain"/>
    <property type="match status" value="1"/>
</dbReference>